<dbReference type="HOGENOM" id="CLU_2560357_0_0_1"/>
<dbReference type="AlphaFoldDB" id="A8XDM3"/>
<reference evidence="1 2" key="2">
    <citation type="journal article" date="2011" name="PLoS Genet.">
        <title>Caenorhabditis briggsae recombinant inbred line genotypes reveal inter-strain incompatibility and the evolution of recombination.</title>
        <authorList>
            <person name="Ross J.A."/>
            <person name="Koboldt D.C."/>
            <person name="Staisch J.E."/>
            <person name="Chamberlin H.M."/>
            <person name="Gupta B.P."/>
            <person name="Miller R.D."/>
            <person name="Baird S.E."/>
            <person name="Haag E.S."/>
        </authorList>
    </citation>
    <scope>NUCLEOTIDE SEQUENCE [LARGE SCALE GENOMIC DNA]</scope>
    <source>
        <strain evidence="1 2">AF16</strain>
    </source>
</reference>
<keyword evidence="2" id="KW-1185">Reference proteome</keyword>
<gene>
    <name evidence="1" type="ORF">CBG11613</name>
    <name evidence="1" type="ORF">CBG_11613</name>
</gene>
<evidence type="ECO:0000313" key="2">
    <source>
        <dbReference type="Proteomes" id="UP000008549"/>
    </source>
</evidence>
<name>A8XDM3_CAEBR</name>
<dbReference type="KEGG" id="cbr:CBG_11613"/>
<dbReference type="CTD" id="8579739"/>
<reference evidence="1 2" key="1">
    <citation type="journal article" date="2003" name="PLoS Biol.">
        <title>The genome sequence of Caenorhabditis briggsae: a platform for comparative genomics.</title>
        <authorList>
            <person name="Stein L.D."/>
            <person name="Bao Z."/>
            <person name="Blasiar D."/>
            <person name="Blumenthal T."/>
            <person name="Brent M.R."/>
            <person name="Chen N."/>
            <person name="Chinwalla A."/>
            <person name="Clarke L."/>
            <person name="Clee C."/>
            <person name="Coghlan A."/>
            <person name="Coulson A."/>
            <person name="D'Eustachio P."/>
            <person name="Fitch D.H."/>
            <person name="Fulton L.A."/>
            <person name="Fulton R.E."/>
            <person name="Griffiths-Jones S."/>
            <person name="Harris T.W."/>
            <person name="Hillier L.W."/>
            <person name="Kamath R."/>
            <person name="Kuwabara P.E."/>
            <person name="Mardis E.R."/>
            <person name="Marra M.A."/>
            <person name="Miner T.L."/>
            <person name="Minx P."/>
            <person name="Mullikin J.C."/>
            <person name="Plumb R.W."/>
            <person name="Rogers J."/>
            <person name="Schein J.E."/>
            <person name="Sohrmann M."/>
            <person name="Spieth J."/>
            <person name="Stajich J.E."/>
            <person name="Wei C."/>
            <person name="Willey D."/>
            <person name="Wilson R.K."/>
            <person name="Durbin R."/>
            <person name="Waterston R.H."/>
        </authorList>
    </citation>
    <scope>NUCLEOTIDE SEQUENCE [LARGE SCALE GENOMIC DNA]</scope>
    <source>
        <strain evidence="1 2">AF16</strain>
    </source>
</reference>
<dbReference type="eggNOG" id="KOG1529">
    <property type="taxonomic scope" value="Eukaryota"/>
</dbReference>
<accession>A8XDM3</accession>
<dbReference type="Proteomes" id="UP000008549">
    <property type="component" value="Unassembled WGS sequence"/>
</dbReference>
<organism evidence="1 2">
    <name type="scientific">Caenorhabditis briggsae</name>
    <dbReference type="NCBI Taxonomy" id="6238"/>
    <lineage>
        <taxon>Eukaryota</taxon>
        <taxon>Metazoa</taxon>
        <taxon>Ecdysozoa</taxon>
        <taxon>Nematoda</taxon>
        <taxon>Chromadorea</taxon>
        <taxon>Rhabditida</taxon>
        <taxon>Rhabditina</taxon>
        <taxon>Rhabditomorpha</taxon>
        <taxon>Rhabditoidea</taxon>
        <taxon>Rhabditidae</taxon>
        <taxon>Peloderinae</taxon>
        <taxon>Caenorhabditis</taxon>
    </lineage>
</organism>
<dbReference type="EMBL" id="HE600985">
    <property type="protein sequence ID" value="CAP30743.1"/>
    <property type="molecule type" value="Genomic_DNA"/>
</dbReference>
<proteinExistence type="predicted"/>
<dbReference type="RefSeq" id="XP_002637742.1">
    <property type="nucleotide sequence ID" value="XM_002637696.1"/>
</dbReference>
<evidence type="ECO:0000313" key="1">
    <source>
        <dbReference type="EMBL" id="CAP30743.1"/>
    </source>
</evidence>
<sequence>MPVSHPNSLDFLSATYPGTKAKRSHVTGAINFPMADVIGPNGFLSQEEVDAKIAKLGLTAGNKGSMTQLAYRAPELVNTTGN</sequence>
<dbReference type="GeneID" id="8579739"/>
<protein>
    <submittedName>
        <fullName evidence="1">Protein CBG11613</fullName>
    </submittedName>
</protein>
<dbReference type="STRING" id="6238.A8XDM3"/>
<dbReference type="InParanoid" id="A8XDM3"/>